<name>A0A1H9IPX9_9SPIR</name>
<dbReference type="RefSeq" id="WP_074645025.1">
    <property type="nucleotide sequence ID" value="NZ_FOFU01000010.1"/>
</dbReference>
<keyword evidence="2" id="KW-1185">Reference proteome</keyword>
<accession>A0A1H9IPX9</accession>
<evidence type="ECO:0000313" key="1">
    <source>
        <dbReference type="EMBL" id="SEQ76577.1"/>
    </source>
</evidence>
<protein>
    <submittedName>
        <fullName evidence="1">Uncharacterized protein</fullName>
    </submittedName>
</protein>
<sequence>MERKLFEDNELIHAVIECNYEKVRELTLKKYKKPIYDIGGWEKQCPVFIISKAYQIIFEYYDDFEPFKKFVNDNDKILNLFSAQFSLGNIDDLMVEEYSGLYFETEKERTMQYTDAITNFDITDNLNECLAEEISGLRRSNIIKKLCELGADPYYIDFKGNEIMAKCEDDMLAGLYVVEKILKEPQEVYTNGMVVDIIGLARNIQNYEIMTIHGL</sequence>
<evidence type="ECO:0000313" key="2">
    <source>
        <dbReference type="Proteomes" id="UP000182360"/>
    </source>
</evidence>
<organism evidence="1 2">
    <name type="scientific">Treponema bryantii</name>
    <dbReference type="NCBI Taxonomy" id="163"/>
    <lineage>
        <taxon>Bacteria</taxon>
        <taxon>Pseudomonadati</taxon>
        <taxon>Spirochaetota</taxon>
        <taxon>Spirochaetia</taxon>
        <taxon>Spirochaetales</taxon>
        <taxon>Treponemataceae</taxon>
        <taxon>Treponema</taxon>
    </lineage>
</organism>
<proteinExistence type="predicted"/>
<dbReference type="Proteomes" id="UP000182360">
    <property type="component" value="Unassembled WGS sequence"/>
</dbReference>
<gene>
    <name evidence="1" type="ORF">SAMN04487977_11060</name>
</gene>
<dbReference type="AlphaFoldDB" id="A0A1H9IPX9"/>
<dbReference type="EMBL" id="FOFU01000010">
    <property type="protein sequence ID" value="SEQ76577.1"/>
    <property type="molecule type" value="Genomic_DNA"/>
</dbReference>
<reference evidence="1 2" key="1">
    <citation type="submission" date="2016-10" db="EMBL/GenBank/DDBJ databases">
        <authorList>
            <person name="de Groot N.N."/>
        </authorList>
    </citation>
    <scope>NUCLEOTIDE SEQUENCE [LARGE SCALE GENOMIC DNA]</scope>
    <source>
        <strain evidence="1 2">B25</strain>
    </source>
</reference>